<comment type="caution">
    <text evidence="2">The sequence shown here is derived from an EMBL/GenBank/DDBJ whole genome shotgun (WGS) entry which is preliminary data.</text>
</comment>
<reference evidence="2" key="1">
    <citation type="submission" date="2020-03" db="EMBL/GenBank/DDBJ databases">
        <title>Hybrid Assembly of Korean Phytophthora infestans isolates.</title>
        <authorList>
            <person name="Prokchorchik M."/>
            <person name="Lee Y."/>
            <person name="Seo J."/>
            <person name="Cho J.-H."/>
            <person name="Park Y.-E."/>
            <person name="Jang D.-C."/>
            <person name="Im J.-S."/>
            <person name="Choi J.-G."/>
            <person name="Park H.-J."/>
            <person name="Lee G.-B."/>
            <person name="Lee Y.-G."/>
            <person name="Hong S.-Y."/>
            <person name="Cho K."/>
            <person name="Sohn K.H."/>
        </authorList>
    </citation>
    <scope>NUCLEOTIDE SEQUENCE</scope>
    <source>
        <strain evidence="2">KR_2_A2</strain>
    </source>
</reference>
<dbReference type="AlphaFoldDB" id="A0A8S9TMS6"/>
<dbReference type="EMBL" id="JAACNO010003216">
    <property type="protein sequence ID" value="KAF4127884.1"/>
    <property type="molecule type" value="Genomic_DNA"/>
</dbReference>
<feature type="compositionally biased region" description="Pro residues" evidence="1">
    <location>
        <begin position="137"/>
        <end position="151"/>
    </location>
</feature>
<evidence type="ECO:0000256" key="1">
    <source>
        <dbReference type="SAM" id="MobiDB-lite"/>
    </source>
</evidence>
<accession>A0A8S9TMS6</accession>
<name>A0A8S9TMS6_PHYIN</name>
<protein>
    <submittedName>
        <fullName evidence="2">Uncharacterized protein</fullName>
    </submittedName>
</protein>
<evidence type="ECO:0000313" key="2">
    <source>
        <dbReference type="EMBL" id="KAF4127884.1"/>
    </source>
</evidence>
<dbReference type="Proteomes" id="UP000704712">
    <property type="component" value="Unassembled WGS sequence"/>
</dbReference>
<gene>
    <name evidence="2" type="ORF">GN958_ATG22940</name>
</gene>
<feature type="compositionally biased region" description="Polar residues" evidence="1">
    <location>
        <begin position="16"/>
        <end position="29"/>
    </location>
</feature>
<feature type="region of interest" description="Disordered" evidence="1">
    <location>
        <begin position="90"/>
        <end position="151"/>
    </location>
</feature>
<organism evidence="2 3">
    <name type="scientific">Phytophthora infestans</name>
    <name type="common">Potato late blight agent</name>
    <name type="synonym">Botrytis infestans</name>
    <dbReference type="NCBI Taxonomy" id="4787"/>
    <lineage>
        <taxon>Eukaryota</taxon>
        <taxon>Sar</taxon>
        <taxon>Stramenopiles</taxon>
        <taxon>Oomycota</taxon>
        <taxon>Peronosporomycetes</taxon>
        <taxon>Peronosporales</taxon>
        <taxon>Peronosporaceae</taxon>
        <taxon>Phytophthora</taxon>
    </lineage>
</organism>
<feature type="compositionally biased region" description="Polar residues" evidence="1">
    <location>
        <begin position="109"/>
        <end position="120"/>
    </location>
</feature>
<evidence type="ECO:0000313" key="3">
    <source>
        <dbReference type="Proteomes" id="UP000704712"/>
    </source>
</evidence>
<feature type="region of interest" description="Disordered" evidence="1">
    <location>
        <begin position="1"/>
        <end position="78"/>
    </location>
</feature>
<feature type="compositionally biased region" description="Basic residues" evidence="1">
    <location>
        <begin position="1"/>
        <end position="11"/>
    </location>
</feature>
<sequence>MPAKKKRKAVAKPRTGTPTTQQNNPSVRSETGDALPIQPRHPNAASSPSTEPLPVIPDATIPAPLPGAFPPACGDDQTGLQAAYAKQVNTVSATSVAPPSRGREEPLPGTSSSATVNSAFNLDDFLRGFQPGGPTVPVSPAPPNNPRPPST</sequence>
<proteinExistence type="predicted"/>